<comment type="caution">
    <text evidence="1">The sequence shown here is derived from an EMBL/GenBank/DDBJ whole genome shotgun (WGS) entry which is preliminary data.</text>
</comment>
<dbReference type="PANTHER" id="PTHR48100">
    <property type="entry name" value="BROAD-SPECIFICITY PHOSPHATASE YOR283W-RELATED"/>
    <property type="match status" value="1"/>
</dbReference>
<reference evidence="1 2" key="1">
    <citation type="submission" date="2014-03" db="EMBL/GenBank/DDBJ databases">
        <title>Genomics of Bifidobacteria.</title>
        <authorList>
            <person name="Ventura M."/>
            <person name="Milani C."/>
            <person name="Lugli G.A."/>
        </authorList>
    </citation>
    <scope>NUCLEOTIDE SEQUENCE [LARGE SCALE GENOMIC DNA]</scope>
    <source>
        <strain evidence="1 2">LMG 11592</strain>
    </source>
</reference>
<dbReference type="InterPro" id="IPR050275">
    <property type="entry name" value="PGM_Phosphatase"/>
</dbReference>
<dbReference type="EMBL" id="JGZD01000006">
    <property type="protein sequence ID" value="KFI73584.1"/>
    <property type="molecule type" value="Genomic_DNA"/>
</dbReference>
<evidence type="ECO:0000313" key="2">
    <source>
        <dbReference type="Proteomes" id="UP000029014"/>
    </source>
</evidence>
<dbReference type="Pfam" id="PF00300">
    <property type="entry name" value="His_Phos_1"/>
    <property type="match status" value="1"/>
</dbReference>
<dbReference type="SMART" id="SM00855">
    <property type="entry name" value="PGAM"/>
    <property type="match status" value="1"/>
</dbReference>
<dbReference type="Gene3D" id="3.40.50.1240">
    <property type="entry name" value="Phosphoglycerate mutase-like"/>
    <property type="match status" value="1"/>
</dbReference>
<dbReference type="eggNOG" id="COG0406">
    <property type="taxonomic scope" value="Bacteria"/>
</dbReference>
<dbReference type="PANTHER" id="PTHR48100:SF51">
    <property type="entry name" value="PHOSPHOGLYCERATE MUTASE"/>
    <property type="match status" value="1"/>
</dbReference>
<accession>A0A087BRD4</accession>
<sequence>MHGFVVGSAGVAVVPEGVLRAVAARAVSLVADWNSDAPDSGITGLMGGGEVTLYRPRPRHAVDWWRIRTQRKGERMTATTIHFVRHGEVHNPDHVLYERLPGFHLSDRGVRMARATARYLASNPQTSDIRAVYSSPLERTRQTADEILRAVNARRSSAGQEPLSMRLDERVIEAGNEFRGMRIGHGQGALWRPRNLRLVRNLWTPTWGESYRHIASRMADFSRDVIRRHPDEQVVVVSHESPIWSFRHYLETGHPEHNMLLRHAALASVTSITIDDETGGVMSITYVDPAAHIR</sequence>
<dbReference type="InterPro" id="IPR029033">
    <property type="entry name" value="His_PPase_superfam"/>
</dbReference>
<dbReference type="CDD" id="cd07067">
    <property type="entry name" value="HP_PGM_like"/>
    <property type="match status" value="1"/>
</dbReference>
<protein>
    <submittedName>
        <fullName evidence="1">Phosphoglycerate mutase family protein</fullName>
    </submittedName>
</protein>
<proteinExistence type="predicted"/>
<dbReference type="Proteomes" id="UP000029014">
    <property type="component" value="Unassembled WGS sequence"/>
</dbReference>
<organism evidence="1 2">
    <name type="scientific">Bifidobacterium minimum</name>
    <dbReference type="NCBI Taxonomy" id="1693"/>
    <lineage>
        <taxon>Bacteria</taxon>
        <taxon>Bacillati</taxon>
        <taxon>Actinomycetota</taxon>
        <taxon>Actinomycetes</taxon>
        <taxon>Bifidobacteriales</taxon>
        <taxon>Bifidobacteriaceae</taxon>
        <taxon>Bifidobacterium</taxon>
    </lineage>
</organism>
<keyword evidence="2" id="KW-1185">Reference proteome</keyword>
<dbReference type="GO" id="GO:0005737">
    <property type="term" value="C:cytoplasm"/>
    <property type="evidence" value="ECO:0007669"/>
    <property type="project" value="TreeGrafter"/>
</dbReference>
<dbReference type="SUPFAM" id="SSF53254">
    <property type="entry name" value="Phosphoglycerate mutase-like"/>
    <property type="match status" value="1"/>
</dbReference>
<dbReference type="InterPro" id="IPR013078">
    <property type="entry name" value="His_Pase_superF_clade-1"/>
</dbReference>
<gene>
    <name evidence="1" type="ORF">BMIN_1019</name>
</gene>
<dbReference type="GO" id="GO:0016791">
    <property type="term" value="F:phosphatase activity"/>
    <property type="evidence" value="ECO:0007669"/>
    <property type="project" value="TreeGrafter"/>
</dbReference>
<name>A0A087BRD4_9BIFI</name>
<evidence type="ECO:0000313" key="1">
    <source>
        <dbReference type="EMBL" id="KFI73584.1"/>
    </source>
</evidence>
<dbReference type="STRING" id="1693.BMIN_1019"/>
<dbReference type="AlphaFoldDB" id="A0A087BRD4"/>